<dbReference type="Gene3D" id="3.80.10.10">
    <property type="entry name" value="Ribonuclease Inhibitor"/>
    <property type="match status" value="1"/>
</dbReference>
<keyword evidence="4" id="KW-0675">Receptor</keyword>
<keyword evidence="2" id="KW-0433">Leucine-rich repeat</keyword>
<proteinExistence type="inferred from homology"/>
<accession>A0AAV6VI09</accession>
<evidence type="ECO:0000313" key="6">
    <source>
        <dbReference type="Proteomes" id="UP000827092"/>
    </source>
</evidence>
<evidence type="ECO:0000256" key="3">
    <source>
        <dbReference type="ARBA" id="ARBA00022737"/>
    </source>
</evidence>
<dbReference type="EMBL" id="JAFNEN010000090">
    <property type="protein sequence ID" value="KAG8195251.1"/>
    <property type="molecule type" value="Genomic_DNA"/>
</dbReference>
<dbReference type="GO" id="GO:0007166">
    <property type="term" value="P:cell surface receptor signaling pathway"/>
    <property type="evidence" value="ECO:0007669"/>
    <property type="project" value="TreeGrafter"/>
</dbReference>
<evidence type="ECO:0008006" key="7">
    <source>
        <dbReference type="Google" id="ProtNLM"/>
    </source>
</evidence>
<dbReference type="InterPro" id="IPR003591">
    <property type="entry name" value="Leu-rich_rpt_typical-subtyp"/>
</dbReference>
<evidence type="ECO:0000256" key="1">
    <source>
        <dbReference type="ARBA" id="ARBA00007343"/>
    </source>
</evidence>
<dbReference type="SMART" id="SM00369">
    <property type="entry name" value="LRR_TYP"/>
    <property type="match status" value="2"/>
</dbReference>
<evidence type="ECO:0000313" key="5">
    <source>
        <dbReference type="EMBL" id="KAG8195251.1"/>
    </source>
</evidence>
<keyword evidence="6" id="KW-1185">Reference proteome</keyword>
<keyword evidence="3" id="KW-0677">Repeat</keyword>
<dbReference type="AlphaFoldDB" id="A0AAV6VI09"/>
<dbReference type="GO" id="GO:0005886">
    <property type="term" value="C:plasma membrane"/>
    <property type="evidence" value="ECO:0007669"/>
    <property type="project" value="TreeGrafter"/>
</dbReference>
<evidence type="ECO:0000256" key="4">
    <source>
        <dbReference type="ARBA" id="ARBA00023170"/>
    </source>
</evidence>
<name>A0AAV6VI09_9ARAC</name>
<protein>
    <recommendedName>
        <fullName evidence="7">LRRCT domain-containing protein</fullName>
    </recommendedName>
</protein>
<sequence>MFPRRTKLRIIGLSYNKISTLPSDIFSDMPFLEQVFLAGNMMAVLPEETFQPVMSQLKILTVRGNPIKCDCSIAWVLQERVVKGNCYAPKAIRDKPFSQLTRRDIRC</sequence>
<dbReference type="Proteomes" id="UP000827092">
    <property type="component" value="Unassembled WGS sequence"/>
</dbReference>
<dbReference type="InterPro" id="IPR032675">
    <property type="entry name" value="LRR_dom_sf"/>
</dbReference>
<dbReference type="InterPro" id="IPR001611">
    <property type="entry name" value="Leu-rich_rpt"/>
</dbReference>
<comment type="similarity">
    <text evidence="1">Belongs to the G-protein coupled receptor 2 family. Adhesion G-protein coupled receptor (ADGR) subfamily.</text>
</comment>
<dbReference type="PANTHER" id="PTHR45930">
    <property type="entry name" value="G-PROTEIN COUPLED RECEPTOR 124-LIKE PROTEIN"/>
    <property type="match status" value="1"/>
</dbReference>
<gene>
    <name evidence="5" type="ORF">JTE90_028402</name>
</gene>
<organism evidence="5 6">
    <name type="scientific">Oedothorax gibbosus</name>
    <dbReference type="NCBI Taxonomy" id="931172"/>
    <lineage>
        <taxon>Eukaryota</taxon>
        <taxon>Metazoa</taxon>
        <taxon>Ecdysozoa</taxon>
        <taxon>Arthropoda</taxon>
        <taxon>Chelicerata</taxon>
        <taxon>Arachnida</taxon>
        <taxon>Araneae</taxon>
        <taxon>Araneomorphae</taxon>
        <taxon>Entelegynae</taxon>
        <taxon>Araneoidea</taxon>
        <taxon>Linyphiidae</taxon>
        <taxon>Erigoninae</taxon>
        <taxon>Oedothorax</taxon>
    </lineage>
</organism>
<reference evidence="5 6" key="1">
    <citation type="journal article" date="2022" name="Nat. Ecol. Evol.">
        <title>A masculinizing supergene underlies an exaggerated male reproductive morph in a spider.</title>
        <authorList>
            <person name="Hendrickx F."/>
            <person name="De Corte Z."/>
            <person name="Sonet G."/>
            <person name="Van Belleghem S.M."/>
            <person name="Kostlbacher S."/>
            <person name="Vangestel C."/>
        </authorList>
    </citation>
    <scope>NUCLEOTIDE SEQUENCE [LARGE SCALE GENOMIC DNA]</scope>
    <source>
        <strain evidence="5">W744_W776</strain>
    </source>
</reference>
<dbReference type="PROSITE" id="PS51450">
    <property type="entry name" value="LRR"/>
    <property type="match status" value="1"/>
</dbReference>
<dbReference type="PANTHER" id="PTHR45930:SF4">
    <property type="entry name" value="ADHESION G PROTEIN-COUPLED RECEPTOR A3"/>
    <property type="match status" value="1"/>
</dbReference>
<dbReference type="Pfam" id="PF13855">
    <property type="entry name" value="LRR_8"/>
    <property type="match status" value="1"/>
</dbReference>
<dbReference type="InterPro" id="IPR051963">
    <property type="entry name" value="Adhesion_GPCR_A"/>
</dbReference>
<evidence type="ECO:0000256" key="2">
    <source>
        <dbReference type="ARBA" id="ARBA00022614"/>
    </source>
</evidence>
<dbReference type="SUPFAM" id="SSF52058">
    <property type="entry name" value="L domain-like"/>
    <property type="match status" value="1"/>
</dbReference>
<comment type="caution">
    <text evidence="5">The sequence shown here is derived from an EMBL/GenBank/DDBJ whole genome shotgun (WGS) entry which is preliminary data.</text>
</comment>